<gene>
    <name evidence="1" type="ORF">S12H4_27072</name>
</gene>
<dbReference type="EMBL" id="BARW01015420">
    <property type="protein sequence ID" value="GAI94570.1"/>
    <property type="molecule type" value="Genomic_DNA"/>
</dbReference>
<protein>
    <submittedName>
        <fullName evidence="1">Uncharacterized protein</fullName>
    </submittedName>
</protein>
<evidence type="ECO:0000313" key="1">
    <source>
        <dbReference type="EMBL" id="GAI94570.1"/>
    </source>
</evidence>
<proteinExistence type="predicted"/>
<comment type="caution">
    <text evidence="1">The sequence shown here is derived from an EMBL/GenBank/DDBJ whole genome shotgun (WGS) entry which is preliminary data.</text>
</comment>
<organism evidence="1">
    <name type="scientific">marine sediment metagenome</name>
    <dbReference type="NCBI Taxonomy" id="412755"/>
    <lineage>
        <taxon>unclassified sequences</taxon>
        <taxon>metagenomes</taxon>
        <taxon>ecological metagenomes</taxon>
    </lineage>
</organism>
<sequence length="256" mass="28406">HCQIRWFYFWASIGEAVALSTTAWFKKHYTWTAPPPEPECLVFNSDKHVEVSSVDGFVFRAYNDGQSWNAILTGAGNGVSDRELTLLLQIGPADETPGLWRVCVRSPMLFDISAIPAGSEIVSAKMSLYQTGMIDELFISAWFYVGIYESYPASNTVLVKADYSRFNAVCLTDNPLLLDDILHNAWNDMTLNEAGVAVLQTALDGEGIAKLGIREKTYDADGAIPPWISQKYSLWRCASGDSSSFKPKLEICFLPP</sequence>
<accession>X1U433</accession>
<reference evidence="1" key="1">
    <citation type="journal article" date="2014" name="Front. Microbiol.">
        <title>High frequency of phylogenetically diverse reductive dehalogenase-homologous genes in deep subseafloor sedimentary metagenomes.</title>
        <authorList>
            <person name="Kawai M."/>
            <person name="Futagami T."/>
            <person name="Toyoda A."/>
            <person name="Takaki Y."/>
            <person name="Nishi S."/>
            <person name="Hori S."/>
            <person name="Arai W."/>
            <person name="Tsubouchi T."/>
            <person name="Morono Y."/>
            <person name="Uchiyama I."/>
            <person name="Ito T."/>
            <person name="Fujiyama A."/>
            <person name="Inagaki F."/>
            <person name="Takami H."/>
        </authorList>
    </citation>
    <scope>NUCLEOTIDE SEQUENCE</scope>
    <source>
        <strain evidence="1">Expedition CK06-06</strain>
    </source>
</reference>
<name>X1U433_9ZZZZ</name>
<dbReference type="AlphaFoldDB" id="X1U433"/>
<feature type="non-terminal residue" evidence="1">
    <location>
        <position position="1"/>
    </location>
</feature>